<dbReference type="PANTHER" id="PTHR46060:SF1">
    <property type="entry name" value="MARINER MOS1 TRANSPOSASE-LIKE PROTEIN"/>
    <property type="match status" value="1"/>
</dbReference>
<organism evidence="2 3">
    <name type="scientific">Elysia marginata</name>
    <dbReference type="NCBI Taxonomy" id="1093978"/>
    <lineage>
        <taxon>Eukaryota</taxon>
        <taxon>Metazoa</taxon>
        <taxon>Spiralia</taxon>
        <taxon>Lophotrochozoa</taxon>
        <taxon>Mollusca</taxon>
        <taxon>Gastropoda</taxon>
        <taxon>Heterobranchia</taxon>
        <taxon>Euthyneura</taxon>
        <taxon>Panpulmonata</taxon>
        <taxon>Sacoglossa</taxon>
        <taxon>Placobranchoidea</taxon>
        <taxon>Plakobranchidae</taxon>
        <taxon>Elysia</taxon>
    </lineage>
</organism>
<dbReference type="PANTHER" id="PTHR46060">
    <property type="entry name" value="MARINER MOS1 TRANSPOSASE-LIKE PROTEIN"/>
    <property type="match status" value="1"/>
</dbReference>
<evidence type="ECO:0000313" key="3">
    <source>
        <dbReference type="Proteomes" id="UP000762676"/>
    </source>
</evidence>
<dbReference type="InterPro" id="IPR052709">
    <property type="entry name" value="Transposase-MT_Hybrid"/>
</dbReference>
<comment type="caution">
    <text evidence="2">The sequence shown here is derived from an EMBL/GenBank/DDBJ whole genome shotgun (WGS) entry which is preliminary data.</text>
</comment>
<sequence>MVGVIQMKFLEQGQTVNSKRYVSTLRALTLILRRLRRDNDSIPQHDNAHPQTSRQTQGTSRQLELTTLPHLAYSSDPTSSDYYLFPQLKKYLKGRHYDDDEKVIVDVRRCCRGQSGRLNSSMTVSANQRNVGGCALIATVTTSKIEY</sequence>
<dbReference type="InterPro" id="IPR036397">
    <property type="entry name" value="RNaseH_sf"/>
</dbReference>
<accession>A0AAV4J928</accession>
<keyword evidence="3" id="KW-1185">Reference proteome</keyword>
<dbReference type="Proteomes" id="UP000762676">
    <property type="component" value="Unassembled WGS sequence"/>
</dbReference>
<evidence type="ECO:0000313" key="2">
    <source>
        <dbReference type="EMBL" id="GFS17977.1"/>
    </source>
</evidence>
<evidence type="ECO:0000256" key="1">
    <source>
        <dbReference type="SAM" id="MobiDB-lite"/>
    </source>
</evidence>
<proteinExistence type="predicted"/>
<dbReference type="GO" id="GO:0003676">
    <property type="term" value="F:nucleic acid binding"/>
    <property type="evidence" value="ECO:0007669"/>
    <property type="project" value="InterPro"/>
</dbReference>
<feature type="region of interest" description="Disordered" evidence="1">
    <location>
        <begin position="40"/>
        <end position="61"/>
    </location>
</feature>
<feature type="compositionally biased region" description="Low complexity" evidence="1">
    <location>
        <begin position="51"/>
        <end position="61"/>
    </location>
</feature>
<gene>
    <name evidence="2" type="ORF">ElyMa_003252400</name>
</gene>
<protein>
    <submittedName>
        <fullName evidence="2">Transposase</fullName>
    </submittedName>
</protein>
<dbReference type="AlphaFoldDB" id="A0AAV4J928"/>
<dbReference type="Gene3D" id="3.30.420.10">
    <property type="entry name" value="Ribonuclease H-like superfamily/Ribonuclease H"/>
    <property type="match status" value="1"/>
</dbReference>
<reference evidence="2 3" key="1">
    <citation type="journal article" date="2021" name="Elife">
        <title>Chloroplast acquisition without the gene transfer in kleptoplastic sea slugs, Plakobranchus ocellatus.</title>
        <authorList>
            <person name="Maeda T."/>
            <person name="Takahashi S."/>
            <person name="Yoshida T."/>
            <person name="Shimamura S."/>
            <person name="Takaki Y."/>
            <person name="Nagai Y."/>
            <person name="Toyoda A."/>
            <person name="Suzuki Y."/>
            <person name="Arimoto A."/>
            <person name="Ishii H."/>
            <person name="Satoh N."/>
            <person name="Nishiyama T."/>
            <person name="Hasebe M."/>
            <person name="Maruyama T."/>
            <person name="Minagawa J."/>
            <person name="Obokata J."/>
            <person name="Shigenobu S."/>
        </authorList>
    </citation>
    <scope>NUCLEOTIDE SEQUENCE [LARGE SCALE GENOMIC DNA]</scope>
</reference>
<dbReference type="EMBL" id="BMAT01006686">
    <property type="protein sequence ID" value="GFS17977.1"/>
    <property type="molecule type" value="Genomic_DNA"/>
</dbReference>
<name>A0AAV4J928_9GAST</name>